<comment type="function">
    <text evidence="4">This protein is located at the 30S-50S ribosomal subunit interface and may play a role in the structure and function of the aminoacyl-tRNA binding site.</text>
</comment>
<dbReference type="GO" id="GO:0006412">
    <property type="term" value="P:translation"/>
    <property type="evidence" value="ECO:0007669"/>
    <property type="project" value="InterPro"/>
</dbReference>
<dbReference type="GO" id="GO:0005840">
    <property type="term" value="C:ribosome"/>
    <property type="evidence" value="ECO:0007669"/>
    <property type="project" value="UniProtKB-KW"/>
</dbReference>
<evidence type="ECO:0000256" key="3">
    <source>
        <dbReference type="ARBA" id="ARBA00023274"/>
    </source>
</evidence>
<accession>A0A2M6WJ02</accession>
<dbReference type="GO" id="GO:1990904">
    <property type="term" value="C:ribonucleoprotein complex"/>
    <property type="evidence" value="ECO:0007669"/>
    <property type="project" value="UniProtKB-KW"/>
</dbReference>
<dbReference type="PRINTS" id="PR00061">
    <property type="entry name" value="RIBOSOMALL19"/>
</dbReference>
<dbReference type="AlphaFoldDB" id="A0A2M6WJ02"/>
<comment type="caution">
    <text evidence="5">The sequence shown here is derived from an EMBL/GenBank/DDBJ whole genome shotgun (WGS) entry which is preliminary data.</text>
</comment>
<dbReference type="Pfam" id="PF01245">
    <property type="entry name" value="Ribosomal_L19"/>
    <property type="match status" value="1"/>
</dbReference>
<evidence type="ECO:0000256" key="4">
    <source>
        <dbReference type="RuleBase" id="RU000559"/>
    </source>
</evidence>
<reference evidence="6" key="1">
    <citation type="submission" date="2017-09" db="EMBL/GenBank/DDBJ databases">
        <title>Depth-based differentiation of microbial function through sediment-hosted aquifers and enrichment of novel symbionts in the deep terrestrial subsurface.</title>
        <authorList>
            <person name="Probst A.J."/>
            <person name="Ladd B."/>
            <person name="Jarett J.K."/>
            <person name="Geller-Mcgrath D.E."/>
            <person name="Sieber C.M.K."/>
            <person name="Emerson J.B."/>
            <person name="Anantharaman K."/>
            <person name="Thomas B.C."/>
            <person name="Malmstrom R."/>
            <person name="Stieglmeier M."/>
            <person name="Klingl A."/>
            <person name="Woyke T."/>
            <person name="Ryan C.M."/>
            <person name="Banfield J.F."/>
        </authorList>
    </citation>
    <scope>NUCLEOTIDE SEQUENCE [LARGE SCALE GENOMIC DNA]</scope>
</reference>
<sequence>MYNRETMIDEALFDQIKPGAVVKVTERIKDGEKERVSNFQGIIIARKHGKEAGARFTVRAVIDEIGVEKVYPLHSPMIAKVQIISAPKKPKRSKLYFIRDLSKKKIRQKLNV</sequence>
<dbReference type="GO" id="GO:0003735">
    <property type="term" value="F:structural constituent of ribosome"/>
    <property type="evidence" value="ECO:0007669"/>
    <property type="project" value="InterPro"/>
</dbReference>
<name>A0A2M6WJ02_9BACT</name>
<gene>
    <name evidence="5" type="primary">rplS</name>
    <name evidence="5" type="ORF">COU08_00795</name>
</gene>
<comment type="similarity">
    <text evidence="1 4">Belongs to the bacterial ribosomal protein bL19 family.</text>
</comment>
<dbReference type="Proteomes" id="UP000228635">
    <property type="component" value="Unassembled WGS sequence"/>
</dbReference>
<dbReference type="InterPro" id="IPR038657">
    <property type="entry name" value="Ribosomal_bL19_sf"/>
</dbReference>
<proteinExistence type="inferred from homology"/>
<keyword evidence="2 5" id="KW-0689">Ribosomal protein</keyword>
<dbReference type="PANTHER" id="PTHR15680">
    <property type="entry name" value="RIBOSOMAL PROTEIN L19"/>
    <property type="match status" value="1"/>
</dbReference>
<evidence type="ECO:0000313" key="5">
    <source>
        <dbReference type="EMBL" id="PIT92749.1"/>
    </source>
</evidence>
<dbReference type="InterPro" id="IPR008991">
    <property type="entry name" value="Translation_prot_SH3-like_sf"/>
</dbReference>
<dbReference type="SUPFAM" id="SSF50104">
    <property type="entry name" value="Translation proteins SH3-like domain"/>
    <property type="match status" value="1"/>
</dbReference>
<dbReference type="EMBL" id="PFBA01000011">
    <property type="protein sequence ID" value="PIT92749.1"/>
    <property type="molecule type" value="Genomic_DNA"/>
</dbReference>
<keyword evidence="3 4" id="KW-0687">Ribonucleoprotein</keyword>
<evidence type="ECO:0000256" key="2">
    <source>
        <dbReference type="ARBA" id="ARBA00022980"/>
    </source>
</evidence>
<dbReference type="InterPro" id="IPR001857">
    <property type="entry name" value="Ribosomal_bL19"/>
</dbReference>
<evidence type="ECO:0000256" key="1">
    <source>
        <dbReference type="ARBA" id="ARBA00005781"/>
    </source>
</evidence>
<evidence type="ECO:0000313" key="6">
    <source>
        <dbReference type="Proteomes" id="UP000228635"/>
    </source>
</evidence>
<protein>
    <recommendedName>
        <fullName evidence="4">50S ribosomal protein L19</fullName>
    </recommendedName>
</protein>
<dbReference type="PANTHER" id="PTHR15680:SF9">
    <property type="entry name" value="LARGE RIBOSOMAL SUBUNIT PROTEIN BL19M"/>
    <property type="match status" value="1"/>
</dbReference>
<organism evidence="5 6">
    <name type="scientific">Candidatus Harrisonbacteria bacterium CG10_big_fil_rev_8_21_14_0_10_42_17</name>
    <dbReference type="NCBI Taxonomy" id="1974584"/>
    <lineage>
        <taxon>Bacteria</taxon>
        <taxon>Candidatus Harrisoniibacteriota</taxon>
    </lineage>
</organism>
<dbReference type="Gene3D" id="2.30.30.790">
    <property type="match status" value="1"/>
</dbReference>